<sequence length="306" mass="34086">MKLLLNYPFGCKDQLPQVDFLTIEEAFQNPAGVEAVIAPGGFLRAENLDRLPDLKWVQINSSGYDMLDLNYFRRRGLTLTNGKSIFCVTVAEDVVTKMLMLARQSRTYFKFQEERVWASRSYYNSSRSLYGKTVALIGVGAIGSEIAKRVEGFGMKVIGYSRSGRPAQGVEKVYTGEEGMKEAISQADFAVFLTPYSPETHHLINKTTLGWMKPSAYVINVSRGPVCDQEALASCLKEGVIAGAAIDVTDPEPLPSDSFLWDIPNLILTPHQASAGDIIDQRADELFLHNIKAYLEGEELWNLVRF</sequence>
<feature type="domain" description="D-isomer specific 2-hydroxyacid dehydrogenase catalytic" evidence="4">
    <location>
        <begin position="16"/>
        <end position="304"/>
    </location>
</feature>
<dbReference type="PANTHER" id="PTHR10996:SF114">
    <property type="entry name" value="GLYOXYLATE_HYDROXYPYRUVATE REDUCTASE A"/>
    <property type="match status" value="1"/>
</dbReference>
<dbReference type="GO" id="GO:0051287">
    <property type="term" value="F:NAD binding"/>
    <property type="evidence" value="ECO:0007669"/>
    <property type="project" value="InterPro"/>
</dbReference>
<comment type="similarity">
    <text evidence="1 3">Belongs to the D-isomer specific 2-hydroxyacid dehydrogenase family.</text>
</comment>
<organism evidence="6">
    <name type="scientific">uncultured Anaerotruncus sp</name>
    <dbReference type="NCBI Taxonomy" id="905011"/>
    <lineage>
        <taxon>Bacteria</taxon>
        <taxon>Bacillati</taxon>
        <taxon>Bacillota</taxon>
        <taxon>Clostridia</taxon>
        <taxon>Eubacteriales</taxon>
        <taxon>Oscillospiraceae</taxon>
        <taxon>Anaerotruncus</taxon>
        <taxon>environmental samples</taxon>
    </lineage>
</organism>
<dbReference type="GO" id="GO:0008465">
    <property type="term" value="F:hydroxypyruvate reductase (NADH) activity"/>
    <property type="evidence" value="ECO:0007669"/>
    <property type="project" value="UniProtKB-EC"/>
</dbReference>
<evidence type="ECO:0000259" key="5">
    <source>
        <dbReference type="Pfam" id="PF02826"/>
    </source>
</evidence>
<evidence type="ECO:0000313" key="6">
    <source>
        <dbReference type="EMBL" id="VYS98576.1"/>
    </source>
</evidence>
<dbReference type="AlphaFoldDB" id="A0A6N2SZH5"/>
<dbReference type="EMBL" id="CACRSL010000003">
    <property type="protein sequence ID" value="VYS98576.1"/>
    <property type="molecule type" value="Genomic_DNA"/>
</dbReference>
<evidence type="ECO:0000256" key="3">
    <source>
        <dbReference type="RuleBase" id="RU003719"/>
    </source>
</evidence>
<gene>
    <name evidence="6" type="primary">hprA_3</name>
    <name evidence="6" type="ORF">AULFYP135_01180</name>
</gene>
<dbReference type="GO" id="GO:0005829">
    <property type="term" value="C:cytosol"/>
    <property type="evidence" value="ECO:0007669"/>
    <property type="project" value="TreeGrafter"/>
</dbReference>
<name>A0A6N2SZH5_9FIRM</name>
<dbReference type="InterPro" id="IPR006139">
    <property type="entry name" value="D-isomer_2_OHA_DH_cat_dom"/>
</dbReference>
<protein>
    <submittedName>
        <fullName evidence="6">Glycerate dehydrogenase</fullName>
        <ecNumber evidence="6">1.1.1.29</ecNumber>
    </submittedName>
</protein>
<dbReference type="InterPro" id="IPR036291">
    <property type="entry name" value="NAD(P)-bd_dom_sf"/>
</dbReference>
<dbReference type="GO" id="GO:0030267">
    <property type="term" value="F:glyoxylate reductase (NADPH) activity"/>
    <property type="evidence" value="ECO:0007669"/>
    <property type="project" value="TreeGrafter"/>
</dbReference>
<dbReference type="InterPro" id="IPR050223">
    <property type="entry name" value="D-isomer_2-hydroxyacid_DH"/>
</dbReference>
<reference evidence="6" key="1">
    <citation type="submission" date="2019-11" db="EMBL/GenBank/DDBJ databases">
        <authorList>
            <person name="Feng L."/>
        </authorList>
    </citation>
    <scope>NUCLEOTIDE SEQUENCE</scope>
    <source>
        <strain evidence="6">AundefinedLFYP135</strain>
    </source>
</reference>
<evidence type="ECO:0000259" key="4">
    <source>
        <dbReference type="Pfam" id="PF00389"/>
    </source>
</evidence>
<accession>A0A6N2SZH5</accession>
<dbReference type="EC" id="1.1.1.29" evidence="6"/>
<dbReference type="Gene3D" id="3.40.50.720">
    <property type="entry name" value="NAD(P)-binding Rossmann-like Domain"/>
    <property type="match status" value="2"/>
</dbReference>
<evidence type="ECO:0000256" key="2">
    <source>
        <dbReference type="ARBA" id="ARBA00023002"/>
    </source>
</evidence>
<keyword evidence="2 3" id="KW-0560">Oxidoreductase</keyword>
<dbReference type="SUPFAM" id="SSF51735">
    <property type="entry name" value="NAD(P)-binding Rossmann-fold domains"/>
    <property type="match status" value="1"/>
</dbReference>
<feature type="domain" description="D-isomer specific 2-hydroxyacid dehydrogenase NAD-binding" evidence="5">
    <location>
        <begin position="96"/>
        <end position="273"/>
    </location>
</feature>
<dbReference type="Pfam" id="PF00389">
    <property type="entry name" value="2-Hacid_dh"/>
    <property type="match status" value="1"/>
</dbReference>
<evidence type="ECO:0000256" key="1">
    <source>
        <dbReference type="ARBA" id="ARBA00005854"/>
    </source>
</evidence>
<dbReference type="CDD" id="cd05300">
    <property type="entry name" value="2-Hacid_dh_1"/>
    <property type="match status" value="1"/>
</dbReference>
<proteinExistence type="inferred from homology"/>
<dbReference type="InterPro" id="IPR029753">
    <property type="entry name" value="D-isomer_DH_CS"/>
</dbReference>
<dbReference type="PROSITE" id="PS00671">
    <property type="entry name" value="D_2_HYDROXYACID_DH_3"/>
    <property type="match status" value="1"/>
</dbReference>
<dbReference type="Pfam" id="PF02826">
    <property type="entry name" value="2-Hacid_dh_C"/>
    <property type="match status" value="1"/>
</dbReference>
<dbReference type="SUPFAM" id="SSF52283">
    <property type="entry name" value="Formate/glycerate dehydrogenase catalytic domain-like"/>
    <property type="match status" value="1"/>
</dbReference>
<dbReference type="InterPro" id="IPR006140">
    <property type="entry name" value="D-isomer_DH_NAD-bd"/>
</dbReference>
<dbReference type="PANTHER" id="PTHR10996">
    <property type="entry name" value="2-HYDROXYACID DEHYDROGENASE-RELATED"/>
    <property type="match status" value="1"/>
</dbReference>